<evidence type="ECO:0000256" key="1">
    <source>
        <dbReference type="ARBA" id="ARBA00022448"/>
    </source>
</evidence>
<dbReference type="Pfam" id="PF12800">
    <property type="entry name" value="Fer4_4"/>
    <property type="match status" value="1"/>
</dbReference>
<dbReference type="Pfam" id="PF12838">
    <property type="entry name" value="Fer4_7"/>
    <property type="match status" value="1"/>
</dbReference>
<dbReference type="InterPro" id="IPR017900">
    <property type="entry name" value="4Fe4S_Fe_S_CS"/>
</dbReference>
<protein>
    <submittedName>
        <fullName evidence="8">Putative ferredoxin-like protein YdhX</fullName>
    </submittedName>
</protein>
<dbReference type="PROSITE" id="PS51379">
    <property type="entry name" value="4FE4S_FER_2"/>
    <property type="match status" value="4"/>
</dbReference>
<dbReference type="PANTHER" id="PTHR42859:SF10">
    <property type="entry name" value="DIMETHYLSULFOXIDE REDUCTASE CHAIN B"/>
    <property type="match status" value="1"/>
</dbReference>
<dbReference type="PROSITE" id="PS00198">
    <property type="entry name" value="4FE4S_FER_1"/>
    <property type="match status" value="2"/>
</dbReference>
<keyword evidence="1" id="KW-0813">Transport</keyword>
<evidence type="ECO:0000256" key="3">
    <source>
        <dbReference type="ARBA" id="ARBA00022723"/>
    </source>
</evidence>
<dbReference type="Pfam" id="PF00037">
    <property type="entry name" value="Fer4"/>
    <property type="match status" value="1"/>
</dbReference>
<dbReference type="GO" id="GO:0046872">
    <property type="term" value="F:metal ion binding"/>
    <property type="evidence" value="ECO:0007669"/>
    <property type="project" value="UniProtKB-KW"/>
</dbReference>
<accession>A0A140KZK8</accession>
<dbReference type="Gene3D" id="3.30.70.20">
    <property type="match status" value="2"/>
</dbReference>
<evidence type="ECO:0000256" key="2">
    <source>
        <dbReference type="ARBA" id="ARBA00022485"/>
    </source>
</evidence>
<keyword evidence="9" id="KW-1185">Reference proteome</keyword>
<organism evidence="8 9">
    <name type="scientific">Thermotalea metallivorans</name>
    <dbReference type="NCBI Taxonomy" id="520762"/>
    <lineage>
        <taxon>Bacteria</taxon>
        <taxon>Bacillati</taxon>
        <taxon>Bacillota</taxon>
        <taxon>Clostridia</taxon>
        <taxon>Peptostreptococcales</taxon>
        <taxon>Thermotaleaceae</taxon>
        <taxon>Thermotalea</taxon>
    </lineage>
</organism>
<feature type="domain" description="4Fe-4S ferredoxin-type" evidence="7">
    <location>
        <begin position="72"/>
        <end position="97"/>
    </location>
</feature>
<feature type="domain" description="4Fe-4S ferredoxin-type" evidence="7">
    <location>
        <begin position="42"/>
        <end position="71"/>
    </location>
</feature>
<dbReference type="GO" id="GO:0051539">
    <property type="term" value="F:4 iron, 4 sulfur cluster binding"/>
    <property type="evidence" value="ECO:0007669"/>
    <property type="project" value="UniProtKB-KW"/>
</dbReference>
<feature type="domain" description="4Fe-4S ferredoxin-type" evidence="7">
    <location>
        <begin position="99"/>
        <end position="128"/>
    </location>
</feature>
<dbReference type="PANTHER" id="PTHR42859">
    <property type="entry name" value="OXIDOREDUCTASE"/>
    <property type="match status" value="1"/>
</dbReference>
<name>A0A140KZK8_9FIRM</name>
<comment type="caution">
    <text evidence="8">The sequence shown here is derived from an EMBL/GenBank/DDBJ whole genome shotgun (WGS) entry which is preliminary data.</text>
</comment>
<feature type="domain" description="4Fe-4S ferredoxin-type" evidence="7">
    <location>
        <begin position="2"/>
        <end position="31"/>
    </location>
</feature>
<dbReference type="InterPro" id="IPR017896">
    <property type="entry name" value="4Fe4S_Fe-S-bd"/>
</dbReference>
<dbReference type="InterPro" id="IPR050294">
    <property type="entry name" value="RnfB_subfamily"/>
</dbReference>
<gene>
    <name evidence="8" type="primary">ydhX</name>
    <name evidence="8" type="ORF">AN619_29310</name>
</gene>
<reference evidence="8 9" key="1">
    <citation type="submission" date="2015-12" db="EMBL/GenBank/DDBJ databases">
        <title>Draft genome sequence of the thermoanaerobe Thermotalea metallivorans, an isolate from the runoff channel of the Great Artesian Basin, Australia.</title>
        <authorList>
            <person name="Patel B.K."/>
        </authorList>
    </citation>
    <scope>NUCLEOTIDE SEQUENCE [LARGE SCALE GENOMIC DNA]</scope>
    <source>
        <strain evidence="8 9">B2-1</strain>
    </source>
</reference>
<sequence length="145" mass="15853">MKRLGKREELCIGCNQCEEACSKTFFKESLKEKSCIQIGNNAKGGYAIQVCNQCGVCIDICPIEALYRDKNGVVRVKKDICVGCFMCVGFCPEEAMRQHDDYIEPFKCIACGLCAKNCPSGAIFIEDVPVGEIEAFGETATAGEI</sequence>
<keyword evidence="3" id="KW-0479">Metal-binding</keyword>
<keyword evidence="2" id="KW-0004">4Fe-4S</keyword>
<proteinExistence type="predicted"/>
<keyword evidence="4" id="KW-0249">Electron transport</keyword>
<dbReference type="Proteomes" id="UP000070456">
    <property type="component" value="Unassembled WGS sequence"/>
</dbReference>
<evidence type="ECO:0000313" key="8">
    <source>
        <dbReference type="EMBL" id="KXG73733.1"/>
    </source>
</evidence>
<dbReference type="AlphaFoldDB" id="A0A140KZK8"/>
<keyword evidence="5" id="KW-0408">Iron</keyword>
<dbReference type="STRING" id="520762.AN619_29310"/>
<dbReference type="RefSeq" id="WP_068558012.1">
    <property type="nucleotide sequence ID" value="NZ_LOEE01000079.1"/>
</dbReference>
<evidence type="ECO:0000256" key="6">
    <source>
        <dbReference type="ARBA" id="ARBA00023014"/>
    </source>
</evidence>
<dbReference type="EMBL" id="LOEE01000079">
    <property type="protein sequence ID" value="KXG73733.1"/>
    <property type="molecule type" value="Genomic_DNA"/>
</dbReference>
<evidence type="ECO:0000259" key="7">
    <source>
        <dbReference type="PROSITE" id="PS51379"/>
    </source>
</evidence>
<dbReference type="OrthoDB" id="9810688at2"/>
<evidence type="ECO:0000256" key="5">
    <source>
        <dbReference type="ARBA" id="ARBA00023004"/>
    </source>
</evidence>
<evidence type="ECO:0000256" key="4">
    <source>
        <dbReference type="ARBA" id="ARBA00022982"/>
    </source>
</evidence>
<evidence type="ECO:0000313" key="9">
    <source>
        <dbReference type="Proteomes" id="UP000070456"/>
    </source>
</evidence>
<dbReference type="CDD" id="cd16372">
    <property type="entry name" value="DMSOR_beta_like"/>
    <property type="match status" value="1"/>
</dbReference>
<dbReference type="SUPFAM" id="SSF54862">
    <property type="entry name" value="4Fe-4S ferredoxins"/>
    <property type="match status" value="1"/>
</dbReference>
<keyword evidence="6" id="KW-0411">Iron-sulfur</keyword>